<keyword evidence="5 8" id="KW-1133">Transmembrane helix</keyword>
<comment type="similarity">
    <text evidence="2">Belongs to the drug/metabolite transporter (DMT) superfamily. Plant drug/metabolite exporter (P-DME) (TC 2.A.7.4) family.</text>
</comment>
<evidence type="ECO:0000256" key="4">
    <source>
        <dbReference type="ARBA" id="ARBA00022692"/>
    </source>
</evidence>
<sequence>MAVDAGPGVGSKVARSKQVYGSALLLLVAVLWASSAPTLRYLFLLPTPPSAALVTACVSLISAAFLAVSLLGSAMEPAASEADASPQPRGRRVSGAGGGRARGHSLDAEAAVADSETAPLMPRHGSAVAGGASGAAASPFRSRWAHVTGQDGLVTGSEDDSDMDAREREAEALLHSGLHVNGAAGPGGGASMVARRAARAVERQHQQQRSTSSGGACAVPHSDSHMHAHPHAHAHAGNGDAGAAGPRAKLAGASGDDTGAIPARVSLDGMVCPASPGRSVHGGSGAEEGPPRWRIALLSAPARSLWGAGLELGFYNTAAAALAAFAMQRISATRSAFLAQATSLITPLLVCLSGARVGMWVWVACFFGSVGGAMVALDAVHSGGSASDSAHSNSIVGAAPPAASPDAASGGYFGAYPQIGPLVECADGSGAVAAASRGLAEAVAVASAAAASGGGTVSTQTMGAVYMLLSCLFWGMGTVRLGVHSARFEPLQLASAAAGAYAGLSVLWVMAEALTSPEAGLADFIEVGVLVQNHAALALLLWAGLGPGALSNYLQTVGQRTVPPAQTQVLFSSTPLWSALMAQLLLPGEAMGPLAWAGGAIMVAASLLASLMT</sequence>
<dbReference type="InterPro" id="IPR051258">
    <property type="entry name" value="Diverse_Substrate_Transporter"/>
</dbReference>
<dbReference type="InterPro" id="IPR037185">
    <property type="entry name" value="EmrE-like"/>
</dbReference>
<proteinExistence type="inferred from homology"/>
<keyword evidence="4 8" id="KW-0812">Transmembrane</keyword>
<feature type="transmembrane region" description="Helical" evidence="8">
    <location>
        <begin position="464"/>
        <end position="483"/>
    </location>
</feature>
<feature type="transmembrane region" description="Helical" evidence="8">
    <location>
        <begin position="51"/>
        <end position="71"/>
    </location>
</feature>
<dbReference type="PANTHER" id="PTHR42920:SF23">
    <property type="entry name" value="EAMA DOMAIN-CONTAINING PROTEIN"/>
    <property type="match status" value="1"/>
</dbReference>
<dbReference type="OrthoDB" id="2017960at2759"/>
<feature type="compositionally biased region" description="Low complexity" evidence="7">
    <location>
        <begin position="235"/>
        <end position="245"/>
    </location>
</feature>
<dbReference type="GO" id="GO:0005886">
    <property type="term" value="C:plasma membrane"/>
    <property type="evidence" value="ECO:0007669"/>
    <property type="project" value="UniProtKB-SubCell"/>
</dbReference>
<dbReference type="EMBL" id="JAEHOE010000005">
    <property type="protein sequence ID" value="KAG2499936.1"/>
    <property type="molecule type" value="Genomic_DNA"/>
</dbReference>
<evidence type="ECO:0000313" key="10">
    <source>
        <dbReference type="EMBL" id="KAG2499936.1"/>
    </source>
</evidence>
<dbReference type="AlphaFoldDB" id="A0A835YC76"/>
<evidence type="ECO:0000256" key="3">
    <source>
        <dbReference type="ARBA" id="ARBA00022475"/>
    </source>
</evidence>
<reference evidence="10" key="1">
    <citation type="journal article" date="2020" name="bioRxiv">
        <title>Comparative genomics of Chlamydomonas.</title>
        <authorList>
            <person name="Craig R.J."/>
            <person name="Hasan A.R."/>
            <person name="Ness R.W."/>
            <person name="Keightley P.D."/>
        </authorList>
    </citation>
    <scope>NUCLEOTIDE SEQUENCE</scope>
    <source>
        <strain evidence="10">CCAP 11/70</strain>
    </source>
</reference>
<keyword evidence="6 8" id="KW-0472">Membrane</keyword>
<feature type="transmembrane region" description="Helical" evidence="8">
    <location>
        <begin position="361"/>
        <end position="380"/>
    </location>
</feature>
<evidence type="ECO:0000256" key="7">
    <source>
        <dbReference type="SAM" id="MobiDB-lite"/>
    </source>
</evidence>
<feature type="transmembrane region" description="Helical" evidence="8">
    <location>
        <begin position="336"/>
        <end position="355"/>
    </location>
</feature>
<dbReference type="Pfam" id="PF00892">
    <property type="entry name" value="EamA"/>
    <property type="match status" value="1"/>
</dbReference>
<keyword evidence="3" id="KW-1003">Cell membrane</keyword>
<name>A0A835YC76_9CHLO</name>
<dbReference type="PANTHER" id="PTHR42920">
    <property type="entry name" value="OS03G0707200 PROTEIN-RELATED"/>
    <property type="match status" value="1"/>
</dbReference>
<protein>
    <recommendedName>
        <fullName evidence="9">EamA domain-containing protein</fullName>
    </recommendedName>
</protein>
<accession>A0A835YC76</accession>
<evidence type="ECO:0000256" key="5">
    <source>
        <dbReference type="ARBA" id="ARBA00022989"/>
    </source>
</evidence>
<comment type="subcellular location">
    <subcellularLocation>
        <location evidence="1">Cell membrane</location>
        <topology evidence="1">Multi-pass membrane protein</topology>
    </subcellularLocation>
</comment>
<feature type="transmembrane region" description="Helical" evidence="8">
    <location>
        <begin position="593"/>
        <end position="612"/>
    </location>
</feature>
<organism evidence="10 11">
    <name type="scientific">Edaphochlamys debaryana</name>
    <dbReference type="NCBI Taxonomy" id="47281"/>
    <lineage>
        <taxon>Eukaryota</taxon>
        <taxon>Viridiplantae</taxon>
        <taxon>Chlorophyta</taxon>
        <taxon>core chlorophytes</taxon>
        <taxon>Chlorophyceae</taxon>
        <taxon>CS clade</taxon>
        <taxon>Chlamydomonadales</taxon>
        <taxon>Chlamydomonadales incertae sedis</taxon>
        <taxon>Edaphochlamys</taxon>
    </lineage>
</organism>
<evidence type="ECO:0000256" key="6">
    <source>
        <dbReference type="ARBA" id="ARBA00023136"/>
    </source>
</evidence>
<keyword evidence="11" id="KW-1185">Reference proteome</keyword>
<evidence type="ECO:0000256" key="1">
    <source>
        <dbReference type="ARBA" id="ARBA00004651"/>
    </source>
</evidence>
<evidence type="ECO:0000256" key="8">
    <source>
        <dbReference type="SAM" id="Phobius"/>
    </source>
</evidence>
<feature type="transmembrane region" description="Helical" evidence="8">
    <location>
        <begin position="19"/>
        <end position="39"/>
    </location>
</feature>
<evidence type="ECO:0000256" key="2">
    <source>
        <dbReference type="ARBA" id="ARBA00007635"/>
    </source>
</evidence>
<feature type="transmembrane region" description="Helical" evidence="8">
    <location>
        <begin position="495"/>
        <end position="515"/>
    </location>
</feature>
<dbReference type="SUPFAM" id="SSF103481">
    <property type="entry name" value="Multidrug resistance efflux transporter EmrE"/>
    <property type="match status" value="1"/>
</dbReference>
<feature type="transmembrane region" description="Helical" evidence="8">
    <location>
        <begin position="565"/>
        <end position="586"/>
    </location>
</feature>
<feature type="region of interest" description="Disordered" evidence="7">
    <location>
        <begin position="79"/>
        <end position="114"/>
    </location>
</feature>
<feature type="domain" description="EamA" evidence="9">
    <location>
        <begin position="462"/>
        <end position="610"/>
    </location>
</feature>
<dbReference type="InterPro" id="IPR000620">
    <property type="entry name" value="EamA_dom"/>
</dbReference>
<feature type="region of interest" description="Disordered" evidence="7">
    <location>
        <begin position="179"/>
        <end position="256"/>
    </location>
</feature>
<dbReference type="Proteomes" id="UP000612055">
    <property type="component" value="Unassembled WGS sequence"/>
</dbReference>
<comment type="caution">
    <text evidence="10">The sequence shown here is derived from an EMBL/GenBank/DDBJ whole genome shotgun (WGS) entry which is preliminary data.</text>
</comment>
<gene>
    <name evidence="10" type="ORF">HYH03_002223</name>
</gene>
<evidence type="ECO:0000313" key="11">
    <source>
        <dbReference type="Proteomes" id="UP000612055"/>
    </source>
</evidence>
<evidence type="ECO:0000259" key="9">
    <source>
        <dbReference type="Pfam" id="PF00892"/>
    </source>
</evidence>